<dbReference type="NCBIfam" id="TIGR03370">
    <property type="entry name" value="VPLPA-CTERM"/>
    <property type="match status" value="1"/>
</dbReference>
<evidence type="ECO:0000313" key="4">
    <source>
        <dbReference type="Proteomes" id="UP000619079"/>
    </source>
</evidence>
<keyword evidence="2" id="KW-0732">Signal</keyword>
<keyword evidence="1" id="KW-0812">Transmembrane</keyword>
<feature type="signal peptide" evidence="2">
    <location>
        <begin position="1"/>
        <end position="24"/>
    </location>
</feature>
<keyword evidence="1" id="KW-1133">Transmembrane helix</keyword>
<accession>A0A8J7LVA0</accession>
<evidence type="ECO:0000256" key="2">
    <source>
        <dbReference type="SAM" id="SignalP"/>
    </source>
</evidence>
<dbReference type="Proteomes" id="UP000619079">
    <property type="component" value="Unassembled WGS sequence"/>
</dbReference>
<keyword evidence="4" id="KW-1185">Reference proteome</keyword>
<keyword evidence="1" id="KW-0472">Membrane</keyword>
<organism evidence="3 4">
    <name type="scientific">Sedimentitalea arenosa</name>
    <dbReference type="NCBI Taxonomy" id="2798803"/>
    <lineage>
        <taxon>Bacteria</taxon>
        <taxon>Pseudomonadati</taxon>
        <taxon>Pseudomonadota</taxon>
        <taxon>Alphaproteobacteria</taxon>
        <taxon>Rhodobacterales</taxon>
        <taxon>Paracoccaceae</taxon>
        <taxon>Sedimentitalea</taxon>
    </lineage>
</organism>
<protein>
    <submittedName>
        <fullName evidence="3">VPLPA-CTERM sorting domain-containing protein</fullName>
    </submittedName>
</protein>
<feature type="transmembrane region" description="Helical" evidence="1">
    <location>
        <begin position="175"/>
        <end position="195"/>
    </location>
</feature>
<comment type="caution">
    <text evidence="3">The sequence shown here is derived from an EMBL/GenBank/DDBJ whole genome shotgun (WGS) entry which is preliminary data.</text>
</comment>
<proteinExistence type="predicted"/>
<feature type="chain" id="PRO_5035160226" evidence="2">
    <location>
        <begin position="25"/>
        <end position="203"/>
    </location>
</feature>
<dbReference type="InterPro" id="IPR022472">
    <property type="entry name" value="VPLPA-CTERM"/>
</dbReference>
<reference evidence="3" key="1">
    <citation type="submission" date="2020-12" db="EMBL/GenBank/DDBJ databases">
        <title>Sedimentitalea sp. nov., isolated from sand in Incheon.</title>
        <authorList>
            <person name="Kim W."/>
        </authorList>
    </citation>
    <scope>NUCLEOTIDE SEQUENCE</scope>
    <source>
        <strain evidence="3">CAU 1593</strain>
    </source>
</reference>
<gene>
    <name evidence="3" type="ORF">JF290_04470</name>
</gene>
<evidence type="ECO:0000256" key="1">
    <source>
        <dbReference type="SAM" id="Phobius"/>
    </source>
</evidence>
<dbReference type="EMBL" id="JAELVR010000002">
    <property type="protein sequence ID" value="MBJ6370770.1"/>
    <property type="molecule type" value="Genomic_DNA"/>
</dbReference>
<name>A0A8J7LVA0_9RHOB</name>
<sequence length="203" mass="21047">MMRKMIFGSLSGLALMLSVGSAAATTIYNEAVDGDLDAIGTTNVNLVAGVNTILGSINQTPPAETDRIRFTQAIGMTVDSIILSFAAPFDDASIGQNMNSALFNSVANLFDDSFGAINSGASISASFFDSFGPETGPLSQDTGGAVWDFQLSAGLVFPAQPWTLTINTTQAPVDVIPLPAGGVLLLTGIAGFAALKRRKRRPA</sequence>
<dbReference type="AlphaFoldDB" id="A0A8J7LVA0"/>
<evidence type="ECO:0000313" key="3">
    <source>
        <dbReference type="EMBL" id="MBJ6370770.1"/>
    </source>
</evidence>